<organism evidence="1 2">
    <name type="scientific">Gossypium arboreum</name>
    <name type="common">Tree cotton</name>
    <name type="synonym">Gossypium nanking</name>
    <dbReference type="NCBI Taxonomy" id="29729"/>
    <lineage>
        <taxon>Eukaryota</taxon>
        <taxon>Viridiplantae</taxon>
        <taxon>Streptophyta</taxon>
        <taxon>Embryophyta</taxon>
        <taxon>Tracheophyta</taxon>
        <taxon>Spermatophyta</taxon>
        <taxon>Magnoliopsida</taxon>
        <taxon>eudicotyledons</taxon>
        <taxon>Gunneridae</taxon>
        <taxon>Pentapetalae</taxon>
        <taxon>rosids</taxon>
        <taxon>malvids</taxon>
        <taxon>Malvales</taxon>
        <taxon>Malvaceae</taxon>
        <taxon>Malvoideae</taxon>
        <taxon>Gossypium</taxon>
    </lineage>
</organism>
<name>A0A0B0NTG9_GOSAR</name>
<dbReference type="EMBL" id="KN404990">
    <property type="protein sequence ID" value="KHG15952.1"/>
    <property type="molecule type" value="Genomic_DNA"/>
</dbReference>
<accession>A0A0B0NTG9</accession>
<keyword evidence="2" id="KW-1185">Reference proteome</keyword>
<sequence length="33" mass="3924">MPYLHISISLKAFVFQVDHLFNYIHSFQIITSI</sequence>
<proteinExistence type="predicted"/>
<evidence type="ECO:0000313" key="2">
    <source>
        <dbReference type="Proteomes" id="UP000032142"/>
    </source>
</evidence>
<gene>
    <name evidence="1" type="ORF">F383_21831</name>
</gene>
<dbReference type="AlphaFoldDB" id="A0A0B0NTG9"/>
<protein>
    <submittedName>
        <fullName evidence="1">Uncharacterized protein</fullName>
    </submittedName>
</protein>
<reference evidence="2" key="1">
    <citation type="submission" date="2014-09" db="EMBL/GenBank/DDBJ databases">
        <authorList>
            <person name="Mudge J."/>
            <person name="Ramaraj T."/>
            <person name="Lindquist I.E."/>
            <person name="Bharti A.K."/>
            <person name="Sundararajan A."/>
            <person name="Cameron C.T."/>
            <person name="Woodward J.E."/>
            <person name="May G.D."/>
            <person name="Brubaker C."/>
            <person name="Broadhvest J."/>
            <person name="Wilkins T.A."/>
        </authorList>
    </citation>
    <scope>NUCLEOTIDE SEQUENCE</scope>
    <source>
        <strain evidence="2">cv. AKA8401</strain>
    </source>
</reference>
<dbReference type="Proteomes" id="UP000032142">
    <property type="component" value="Unassembled WGS sequence"/>
</dbReference>
<evidence type="ECO:0000313" key="1">
    <source>
        <dbReference type="EMBL" id="KHG15952.1"/>
    </source>
</evidence>